<dbReference type="SFLD" id="SFLDG01129">
    <property type="entry name" value="C1.5:_HAD__Beta-PGM__Phosphata"/>
    <property type="match status" value="1"/>
</dbReference>
<reference evidence="5 6" key="1">
    <citation type="journal article" date="2021" name="Microorganisms">
        <title>Acidisoma silvae sp. nov. and Acidisomacellulosilytica sp. nov., Two Acidophilic Bacteria Isolated from Decaying Wood, Hydrolyzing Cellulose and Producing Poly-3-hydroxybutyrate.</title>
        <authorList>
            <person name="Mieszkin S."/>
            <person name="Pouder E."/>
            <person name="Uroz S."/>
            <person name="Simon-Colin C."/>
            <person name="Alain K."/>
        </authorList>
    </citation>
    <scope>NUCLEOTIDE SEQUENCE [LARGE SCALE GENOMIC DNA]</scope>
    <source>
        <strain evidence="5 6">HW T5.17</strain>
    </source>
</reference>
<name>A0A964E4Y5_9PROT</name>
<protein>
    <recommendedName>
        <fullName evidence="4">phosphoglycolate phosphatase</fullName>
        <ecNumber evidence="4">3.1.3.18</ecNumber>
    </recommendedName>
</protein>
<dbReference type="AlphaFoldDB" id="A0A964E4Y5"/>
<organism evidence="5 6">
    <name type="scientific">Acidisoma cellulosilyticum</name>
    <dbReference type="NCBI Taxonomy" id="2802395"/>
    <lineage>
        <taxon>Bacteria</taxon>
        <taxon>Pseudomonadati</taxon>
        <taxon>Pseudomonadota</taxon>
        <taxon>Alphaproteobacteria</taxon>
        <taxon>Acetobacterales</taxon>
        <taxon>Acidocellaceae</taxon>
        <taxon>Acidisoma</taxon>
    </lineage>
</organism>
<proteinExistence type="inferred from homology"/>
<dbReference type="InterPro" id="IPR023198">
    <property type="entry name" value="PGP-like_dom2"/>
</dbReference>
<dbReference type="InterPro" id="IPR036412">
    <property type="entry name" value="HAD-like_sf"/>
</dbReference>
<keyword evidence="6" id="KW-1185">Reference proteome</keyword>
<comment type="catalytic activity">
    <reaction evidence="1">
        <text>2-phosphoglycolate + H2O = glycolate + phosphate</text>
        <dbReference type="Rhea" id="RHEA:14369"/>
        <dbReference type="ChEBI" id="CHEBI:15377"/>
        <dbReference type="ChEBI" id="CHEBI:29805"/>
        <dbReference type="ChEBI" id="CHEBI:43474"/>
        <dbReference type="ChEBI" id="CHEBI:58033"/>
        <dbReference type="EC" id="3.1.3.18"/>
    </reaction>
</comment>
<dbReference type="InterPro" id="IPR006439">
    <property type="entry name" value="HAD-SF_hydro_IA"/>
</dbReference>
<dbReference type="InterPro" id="IPR023214">
    <property type="entry name" value="HAD_sf"/>
</dbReference>
<evidence type="ECO:0000313" key="6">
    <source>
        <dbReference type="Proteomes" id="UP000721844"/>
    </source>
</evidence>
<evidence type="ECO:0000256" key="2">
    <source>
        <dbReference type="ARBA" id="ARBA00004818"/>
    </source>
</evidence>
<dbReference type="GO" id="GO:0005829">
    <property type="term" value="C:cytosol"/>
    <property type="evidence" value="ECO:0007669"/>
    <property type="project" value="TreeGrafter"/>
</dbReference>
<evidence type="ECO:0000256" key="1">
    <source>
        <dbReference type="ARBA" id="ARBA00000830"/>
    </source>
</evidence>
<comment type="pathway">
    <text evidence="2">Organic acid metabolism; glycolate biosynthesis; glycolate from 2-phosphoglycolate: step 1/1.</text>
</comment>
<keyword evidence="5" id="KW-0378">Hydrolase</keyword>
<comment type="similarity">
    <text evidence="3">Belongs to the HAD-like hydrolase superfamily. CbbY/CbbZ/Gph/YieH family.</text>
</comment>
<dbReference type="PRINTS" id="PR00413">
    <property type="entry name" value="HADHALOGNASE"/>
</dbReference>
<evidence type="ECO:0000256" key="4">
    <source>
        <dbReference type="ARBA" id="ARBA00013078"/>
    </source>
</evidence>
<dbReference type="GO" id="GO:0006281">
    <property type="term" value="P:DNA repair"/>
    <property type="evidence" value="ECO:0007669"/>
    <property type="project" value="TreeGrafter"/>
</dbReference>
<dbReference type="PANTHER" id="PTHR43434">
    <property type="entry name" value="PHOSPHOGLYCOLATE PHOSPHATASE"/>
    <property type="match status" value="1"/>
</dbReference>
<dbReference type="Gene3D" id="1.10.150.240">
    <property type="entry name" value="Putative phosphatase, domain 2"/>
    <property type="match status" value="1"/>
</dbReference>
<dbReference type="Gene3D" id="3.40.50.1000">
    <property type="entry name" value="HAD superfamily/HAD-like"/>
    <property type="match status" value="1"/>
</dbReference>
<evidence type="ECO:0000313" key="5">
    <source>
        <dbReference type="EMBL" id="MCB8881971.1"/>
    </source>
</evidence>
<comment type="caution">
    <text evidence="5">The sequence shown here is derived from an EMBL/GenBank/DDBJ whole genome shotgun (WGS) entry which is preliminary data.</text>
</comment>
<sequence length="219" mass="23127">MQPMAKCLVLDLDGTITDSLPDIAGALNRSLARYSQDPLPMEQVRPMVGDGLMVLYQRGYAARGMVPTDEDMALGLADYTAHSTEGTYLYPGALEALRALKAAGWQLAVCTNKPEEPARILLDHVGLLPLLDAVGGGDSFPVKKPDPDHIRFTLEAAGATVAESVMIGDHHNDVAAGKGAGLPTIFASWGYGPREVGAEADAVAESFADVPALCETLRP</sequence>
<dbReference type="SFLD" id="SFLDS00003">
    <property type="entry name" value="Haloacid_Dehalogenase"/>
    <property type="match status" value="1"/>
</dbReference>
<accession>A0A964E4Y5</accession>
<dbReference type="GO" id="GO:0008967">
    <property type="term" value="F:phosphoglycolate phosphatase activity"/>
    <property type="evidence" value="ECO:0007669"/>
    <property type="project" value="UniProtKB-EC"/>
</dbReference>
<dbReference type="PANTHER" id="PTHR43434:SF1">
    <property type="entry name" value="PHOSPHOGLYCOLATE PHOSPHATASE"/>
    <property type="match status" value="1"/>
</dbReference>
<dbReference type="NCBIfam" id="TIGR01509">
    <property type="entry name" value="HAD-SF-IA-v3"/>
    <property type="match status" value="1"/>
</dbReference>
<dbReference type="SUPFAM" id="SSF56784">
    <property type="entry name" value="HAD-like"/>
    <property type="match status" value="1"/>
</dbReference>
<dbReference type="EC" id="3.1.3.18" evidence="4"/>
<gene>
    <name evidence="5" type="ORF">ACELLULO517_17130</name>
</gene>
<dbReference type="InterPro" id="IPR050155">
    <property type="entry name" value="HAD-like_hydrolase_sf"/>
</dbReference>
<evidence type="ECO:0000256" key="3">
    <source>
        <dbReference type="ARBA" id="ARBA00006171"/>
    </source>
</evidence>
<dbReference type="Pfam" id="PF00702">
    <property type="entry name" value="Hydrolase"/>
    <property type="match status" value="1"/>
</dbReference>
<dbReference type="Proteomes" id="UP000721844">
    <property type="component" value="Unassembled WGS sequence"/>
</dbReference>
<dbReference type="EMBL" id="JAESVA010000005">
    <property type="protein sequence ID" value="MCB8881971.1"/>
    <property type="molecule type" value="Genomic_DNA"/>
</dbReference>